<evidence type="ECO:0000259" key="10">
    <source>
        <dbReference type="Pfam" id="PF00266"/>
    </source>
</evidence>
<gene>
    <name evidence="11" type="primary">NifS</name>
</gene>
<dbReference type="EC" id="2.8.1.7" evidence="3"/>
<dbReference type="SUPFAM" id="SSF53383">
    <property type="entry name" value="PLP-dependent transferases"/>
    <property type="match status" value="1"/>
</dbReference>
<feature type="domain" description="Aminotransferase class V" evidence="10">
    <location>
        <begin position="26"/>
        <end position="399"/>
    </location>
</feature>
<evidence type="ECO:0000256" key="9">
    <source>
        <dbReference type="RuleBase" id="RU004504"/>
    </source>
</evidence>
<dbReference type="PIRSF" id="PIRSF005572">
    <property type="entry name" value="NifS"/>
    <property type="match status" value="1"/>
</dbReference>
<dbReference type="Pfam" id="PF00266">
    <property type="entry name" value="Aminotran_5"/>
    <property type="match status" value="1"/>
</dbReference>
<feature type="non-terminal residue" evidence="11">
    <location>
        <position position="420"/>
    </location>
</feature>
<dbReference type="GO" id="GO:0031071">
    <property type="term" value="F:cysteine desulfurase activity"/>
    <property type="evidence" value="ECO:0007669"/>
    <property type="project" value="UniProtKB-EC"/>
</dbReference>
<accession>M9PA87</accession>
<evidence type="ECO:0000256" key="1">
    <source>
        <dbReference type="ARBA" id="ARBA00001933"/>
    </source>
</evidence>
<evidence type="ECO:0000256" key="2">
    <source>
        <dbReference type="ARBA" id="ARBA00006490"/>
    </source>
</evidence>
<evidence type="ECO:0000256" key="4">
    <source>
        <dbReference type="ARBA" id="ARBA00022679"/>
    </source>
</evidence>
<dbReference type="Gene3D" id="3.90.1150.10">
    <property type="entry name" value="Aspartate Aminotransferase, domain 1"/>
    <property type="match status" value="1"/>
</dbReference>
<evidence type="ECO:0000256" key="6">
    <source>
        <dbReference type="ARBA" id="ARBA00022898"/>
    </source>
</evidence>
<dbReference type="Gene3D" id="1.10.260.50">
    <property type="match status" value="1"/>
</dbReference>
<dbReference type="GO" id="GO:0051536">
    <property type="term" value="F:iron-sulfur cluster binding"/>
    <property type="evidence" value="ECO:0007669"/>
    <property type="project" value="UniProtKB-KW"/>
</dbReference>
<evidence type="ECO:0000256" key="8">
    <source>
        <dbReference type="ARBA" id="ARBA00023014"/>
    </source>
</evidence>
<evidence type="ECO:0000256" key="7">
    <source>
        <dbReference type="ARBA" id="ARBA00023004"/>
    </source>
</evidence>
<dbReference type="InterPro" id="IPR015424">
    <property type="entry name" value="PyrdxlP-dep_Trfase"/>
</dbReference>
<keyword evidence="7" id="KW-0408">Iron</keyword>
<sequence>MSLVDRYVSCGTGAPARPAARPARRVYLDNNATTRVDPRVVAEMVPYLSEMYGNPSSLHSFGAEANAAERRAVERLYNLVGADDRDTVLLTSGASESNNTVVKGVFDVASARARKTGKRPQFLTSNVEHPSIRNTFRHLERLGADVVFLPVNSDGIVTPSVLEKAIDRDRVALVSLMWAYNETGIVNPIADLARTAYACGALFHTDATQAYGRLPRASASCRAAGVDFASLSAHKFHGPKGVGALYIRAGDATHTITRAAPLLHGGEQLAGLRAGTLNVPGAVGIGAAASLVSDDDLPRIRALRDRLEDGILRRVRACSAIGSRDVRVANTALTTVDGVEGEALIYELDRFGVAASTGSACASGSLEASAAVVAVKGAKSAHTAVRLSLSRFTTPEDIDTAVDALERSVSRLRSFTTVLV</sequence>
<proteinExistence type="evidence at transcript level"/>
<dbReference type="GO" id="GO:0046872">
    <property type="term" value="F:metal ion binding"/>
    <property type="evidence" value="ECO:0007669"/>
    <property type="project" value="UniProtKB-KW"/>
</dbReference>
<keyword evidence="8" id="KW-0411">Iron-sulfur</keyword>
<dbReference type="EMBL" id="JQ771322">
    <property type="protein sequence ID" value="AGA37366.1"/>
    <property type="molecule type" value="mRNA"/>
</dbReference>
<evidence type="ECO:0000256" key="3">
    <source>
        <dbReference type="ARBA" id="ARBA00012239"/>
    </source>
</evidence>
<evidence type="ECO:0000313" key="11">
    <source>
        <dbReference type="EMBL" id="AGA37366.1"/>
    </source>
</evidence>
<dbReference type="InterPro" id="IPR015421">
    <property type="entry name" value="PyrdxlP-dep_Trfase_major"/>
</dbReference>
<keyword evidence="4 11" id="KW-0808">Transferase</keyword>
<reference evidence="11" key="1">
    <citation type="journal article" date="2013" name="Proc. Natl. Acad. Sci. U.S.A.">
        <title>NIF-type iron-sulfur cluster assembly system is duplicated and distributed in the mitochondria and cytosol of Mastigamoeba balamuthi.</title>
        <authorList>
            <person name="Nyvltova E."/>
            <person name="Sutak R."/>
            <person name="Harant K."/>
            <person name="Sedinova M."/>
            <person name="Hrdy I."/>
            <person name="Paces J."/>
            <person name="Vlcek C."/>
            <person name="Tachezy J."/>
        </authorList>
    </citation>
    <scope>NUCLEOTIDE SEQUENCE</scope>
    <source>
        <strain evidence="11">ATCC 30984</strain>
    </source>
</reference>
<dbReference type="InterPro" id="IPR000192">
    <property type="entry name" value="Aminotrans_V_dom"/>
</dbReference>
<dbReference type="PANTHER" id="PTHR11601:SF34">
    <property type="entry name" value="CYSTEINE DESULFURASE"/>
    <property type="match status" value="1"/>
</dbReference>
<name>M9PA87_MASBA</name>
<organism evidence="11">
    <name type="scientific">Mastigamoeba balamuthi</name>
    <name type="common">Phreatamoeba balamuthi</name>
    <dbReference type="NCBI Taxonomy" id="108607"/>
    <lineage>
        <taxon>Eukaryota</taxon>
        <taxon>Amoebozoa</taxon>
        <taxon>Evosea</taxon>
        <taxon>Archamoebae</taxon>
        <taxon>Mastigamoebida</taxon>
        <taxon>Mastigamoebidae</taxon>
        <taxon>Mastigamoeba</taxon>
    </lineage>
</organism>
<evidence type="ECO:0000256" key="5">
    <source>
        <dbReference type="ARBA" id="ARBA00022723"/>
    </source>
</evidence>
<dbReference type="PROSITE" id="PS00595">
    <property type="entry name" value="AA_TRANSFER_CLASS_5"/>
    <property type="match status" value="1"/>
</dbReference>
<dbReference type="InterPro" id="IPR015422">
    <property type="entry name" value="PyrdxlP-dep_Trfase_small"/>
</dbReference>
<keyword evidence="5" id="KW-0479">Metal-binding</keyword>
<dbReference type="AlphaFoldDB" id="M9PA87"/>
<protein>
    <recommendedName>
        <fullName evidence="3">cysteine desulfurase</fullName>
        <ecNumber evidence="3">2.8.1.7</ecNumber>
    </recommendedName>
</protein>
<comment type="similarity">
    <text evidence="2">Belongs to the class-V pyridoxal-phosphate-dependent aminotransferase family. NifS/IscS subfamily.</text>
</comment>
<dbReference type="InterPro" id="IPR020578">
    <property type="entry name" value="Aminotrans_V_PyrdxlP_BS"/>
</dbReference>
<dbReference type="InterPro" id="IPR016454">
    <property type="entry name" value="Cysteine_dSase"/>
</dbReference>
<dbReference type="PANTHER" id="PTHR11601">
    <property type="entry name" value="CYSTEINE DESULFURYLASE FAMILY MEMBER"/>
    <property type="match status" value="1"/>
</dbReference>
<comment type="cofactor">
    <cofactor evidence="1 9">
        <name>pyridoxal 5'-phosphate</name>
        <dbReference type="ChEBI" id="CHEBI:597326"/>
    </cofactor>
</comment>
<dbReference type="VEuPathDB" id="AmoebaDB:MBAL_000853"/>
<keyword evidence="6" id="KW-0663">Pyridoxal phosphate</keyword>
<dbReference type="Gene3D" id="3.40.640.10">
    <property type="entry name" value="Type I PLP-dependent aspartate aminotransferase-like (Major domain)"/>
    <property type="match status" value="1"/>
</dbReference>